<comment type="caution">
    <text evidence="2">The sequence shown here is derived from an EMBL/GenBank/DDBJ whole genome shotgun (WGS) entry which is preliminary data.</text>
</comment>
<sequence>MWRPPSYAGPRRASAAIWTSPGAGLDRRLALPGDAAPSTAGRIATNARAPQPDARDSERFRHVRTSLSTQANGHQRGVAGTRTLDFDGKLYTFNTAGERRPFKPLDAKRFRLLTRSHATSIFCKKTSAPSHHGRRRTSTHQQLDAALWAASGAALVGRLGASSDALATINARRRKHDRPARRPGHVRCLPSGTTHRPRRESRPRYQLWARAPVLPIPLMLVSTRYNPCRAISPLRRESVWPDTFATPGRRRGT</sequence>
<feature type="region of interest" description="Disordered" evidence="1">
    <location>
        <begin position="173"/>
        <end position="203"/>
    </location>
</feature>
<protein>
    <submittedName>
        <fullName evidence="2">Uncharacterized protein</fullName>
    </submittedName>
</protein>
<evidence type="ECO:0000313" key="3">
    <source>
        <dbReference type="Proteomes" id="UP000703269"/>
    </source>
</evidence>
<accession>A0A9P3G8M5</accession>
<evidence type="ECO:0000256" key="1">
    <source>
        <dbReference type="SAM" id="MobiDB-lite"/>
    </source>
</evidence>
<dbReference type="EMBL" id="BPQB01000014">
    <property type="protein sequence ID" value="GJE89834.1"/>
    <property type="molecule type" value="Genomic_DNA"/>
</dbReference>
<proteinExistence type="predicted"/>
<name>A0A9P3G8M5_9APHY</name>
<evidence type="ECO:0000313" key="2">
    <source>
        <dbReference type="EMBL" id="GJE89834.1"/>
    </source>
</evidence>
<feature type="compositionally biased region" description="Basic residues" evidence="1">
    <location>
        <begin position="173"/>
        <end position="185"/>
    </location>
</feature>
<dbReference type="Proteomes" id="UP000703269">
    <property type="component" value="Unassembled WGS sequence"/>
</dbReference>
<dbReference type="AlphaFoldDB" id="A0A9P3G8M5"/>
<gene>
    <name evidence="2" type="ORF">PsYK624_059430</name>
</gene>
<keyword evidence="3" id="KW-1185">Reference proteome</keyword>
<reference evidence="2 3" key="1">
    <citation type="submission" date="2021-08" db="EMBL/GenBank/DDBJ databases">
        <title>Draft Genome Sequence of Phanerochaete sordida strain YK-624.</title>
        <authorList>
            <person name="Mori T."/>
            <person name="Dohra H."/>
            <person name="Suzuki T."/>
            <person name="Kawagishi H."/>
            <person name="Hirai H."/>
        </authorList>
    </citation>
    <scope>NUCLEOTIDE SEQUENCE [LARGE SCALE GENOMIC DNA]</scope>
    <source>
        <strain evidence="2 3">YK-624</strain>
    </source>
</reference>
<organism evidence="2 3">
    <name type="scientific">Phanerochaete sordida</name>
    <dbReference type="NCBI Taxonomy" id="48140"/>
    <lineage>
        <taxon>Eukaryota</taxon>
        <taxon>Fungi</taxon>
        <taxon>Dikarya</taxon>
        <taxon>Basidiomycota</taxon>
        <taxon>Agaricomycotina</taxon>
        <taxon>Agaricomycetes</taxon>
        <taxon>Polyporales</taxon>
        <taxon>Phanerochaetaceae</taxon>
        <taxon>Phanerochaete</taxon>
    </lineage>
</organism>